<dbReference type="EMBL" id="CP002590">
    <property type="protein sequence ID" value="AEA13100.1"/>
    <property type="molecule type" value="Genomic_DNA"/>
</dbReference>
<dbReference type="STRING" id="999630.TUZN_1633"/>
<dbReference type="Proteomes" id="UP000008138">
    <property type="component" value="Chromosome"/>
</dbReference>
<reference evidence="1 2" key="1">
    <citation type="journal article" date="2011" name="J. Bacteriol.">
        <title>Complete genome sequence of the thermoacidophilic crenarchaeon Thermoproteus uzoniensis 768-20.</title>
        <authorList>
            <person name="Mardanov A.V."/>
            <person name="Gumerov V.M."/>
            <person name="Beletsky A.V."/>
            <person name="Prokofeva M.I."/>
            <person name="Bonch-Osmolovskaya E.A."/>
            <person name="Ravin N.V."/>
            <person name="Skryabin K.G."/>
        </authorList>
    </citation>
    <scope>NUCLEOTIDE SEQUENCE [LARGE SCALE GENOMIC DNA]</scope>
    <source>
        <strain evidence="1 2">768-20</strain>
    </source>
</reference>
<gene>
    <name evidence="1" type="ordered locus">TUZN_1633</name>
</gene>
<dbReference type="AlphaFoldDB" id="F2L2Q2"/>
<accession>F2L2Q2</accession>
<dbReference type="KEGG" id="tuz:TUZN_1633"/>
<dbReference type="HOGENOM" id="CLU_198006_0_0_2"/>
<proteinExistence type="predicted"/>
<organism evidence="1 2">
    <name type="scientific">Thermoproteus uzoniensis (strain 768-20)</name>
    <dbReference type="NCBI Taxonomy" id="999630"/>
    <lineage>
        <taxon>Archaea</taxon>
        <taxon>Thermoproteota</taxon>
        <taxon>Thermoprotei</taxon>
        <taxon>Thermoproteales</taxon>
        <taxon>Thermoproteaceae</taxon>
        <taxon>Thermoproteus</taxon>
    </lineage>
</organism>
<name>F2L2Q2_THEU7</name>
<protein>
    <submittedName>
        <fullName evidence="1">Uncharacterized protein</fullName>
    </submittedName>
</protein>
<keyword evidence="2" id="KW-1185">Reference proteome</keyword>
<evidence type="ECO:0000313" key="1">
    <source>
        <dbReference type="EMBL" id="AEA13100.1"/>
    </source>
</evidence>
<evidence type="ECO:0000313" key="2">
    <source>
        <dbReference type="Proteomes" id="UP000008138"/>
    </source>
</evidence>
<reference key="2">
    <citation type="submission" date="2011-03" db="EMBL/GenBank/DDBJ databases">
        <title>Complete genome sequence of the thermoacidophilic crenarchaeon Thermoproteus uzoniensis 768-20.</title>
        <authorList>
            <person name="Mardanov A.V."/>
            <person name="Gumerov V.M."/>
            <person name="Beletsky A.V."/>
            <person name="Prokofeva M.I."/>
            <person name="Bonch-Osmolovskaya E.A."/>
            <person name="Ravin N.V."/>
            <person name="Skryabin K.G."/>
        </authorList>
    </citation>
    <scope>NUCLEOTIDE SEQUENCE</scope>
    <source>
        <strain>768-20</strain>
    </source>
</reference>
<sequence length="77" mass="9047">MVYNIQHSILHEKFINIYFCNAMPQKLKFYDIKAKQAFETDKYETVEKNTARGPMIFAVATSPYTGIKVWRLIGKKK</sequence>
<dbReference type="eggNOG" id="arCOG04200">
    <property type="taxonomic scope" value="Archaea"/>
</dbReference>